<keyword evidence="7" id="KW-1185">Reference proteome</keyword>
<feature type="active site" description="Proton donor" evidence="4">
    <location>
        <position position="167"/>
    </location>
</feature>
<organism evidence="6 7">
    <name type="scientific">Candidatus Burkholderia verschuerenii</name>
    <dbReference type="NCBI Taxonomy" id="242163"/>
    <lineage>
        <taxon>Bacteria</taxon>
        <taxon>Pseudomonadati</taxon>
        <taxon>Pseudomonadota</taxon>
        <taxon>Betaproteobacteria</taxon>
        <taxon>Burkholderiales</taxon>
        <taxon>Burkholderiaceae</taxon>
        <taxon>Burkholderia</taxon>
    </lineage>
</organism>
<sequence>MMMKRREFLTGLTAIAGSYMLTGCCGDNGGIGNLGSDLSSTAKASIPSVSPAGMAAVGIHTSGGNGSITGYDQFSQWLGKPVLYRNVFTARNSWNDVASPFFLGATKLWLDTDTRHVEVMSVPLLLPGDAGFSTITSGQRDSIFTTLANNINAIHHNKQVIIRLGWEHNGNWFPWSSLKDPAGYKAAFRHVVKVIRAVTPSVRFDWCTDFQSYSKFDWTSAYPGDDVVDVISMDVYDEYNSGWSDIVNGPNGVGLNALRAFAKAHGKPEAYPEWGCSTASHGNGDSFARVRRQHVFVDRRRRAQRAVSLVLQHERLLAERGDSRLGFGSRAERGCRIQEAVLALISRTVAPRPQVTQSNTCCRRVETGHRLRCESSAVVSGFRLDIPVGFLHSQTATNRVVVA</sequence>
<dbReference type="Proteomes" id="UP000036959">
    <property type="component" value="Unassembled WGS sequence"/>
</dbReference>
<protein>
    <submittedName>
        <fullName evidence="6">Putative secreted protein</fullName>
    </submittedName>
</protein>
<gene>
    <name evidence="6" type="ORF">BVER_03866</name>
</gene>
<evidence type="ECO:0000313" key="6">
    <source>
        <dbReference type="EMBL" id="KND60412.1"/>
    </source>
</evidence>
<dbReference type="OrthoDB" id="9129029at2"/>
<dbReference type="EMBL" id="LFJJ01000063">
    <property type="protein sequence ID" value="KND60412.1"/>
    <property type="molecule type" value="Genomic_DNA"/>
</dbReference>
<proteinExistence type="inferred from homology"/>
<evidence type="ECO:0000259" key="5">
    <source>
        <dbReference type="PROSITE" id="PS51764"/>
    </source>
</evidence>
<dbReference type="Gene3D" id="3.20.20.80">
    <property type="entry name" value="Glycosidases"/>
    <property type="match status" value="1"/>
</dbReference>
<dbReference type="PROSITE" id="PS51257">
    <property type="entry name" value="PROKAR_LIPOPROTEIN"/>
    <property type="match status" value="1"/>
</dbReference>
<dbReference type="RefSeq" id="WP_050453705.1">
    <property type="nucleotide sequence ID" value="NZ_LFJJ01000063.1"/>
</dbReference>
<dbReference type="AlphaFoldDB" id="A0A0L0MCH3"/>
<comment type="caution">
    <text evidence="6">The sequence shown here is derived from an EMBL/GenBank/DDBJ whole genome shotgun (WGS) entry which is preliminary data.</text>
</comment>
<dbReference type="InterPro" id="IPR022790">
    <property type="entry name" value="GH26_dom"/>
</dbReference>
<evidence type="ECO:0000313" key="7">
    <source>
        <dbReference type="Proteomes" id="UP000036959"/>
    </source>
</evidence>
<keyword evidence="2 4" id="KW-0378">Hydrolase</keyword>
<dbReference type="GO" id="GO:0006080">
    <property type="term" value="P:substituted mannan metabolic process"/>
    <property type="evidence" value="ECO:0007669"/>
    <property type="project" value="InterPro"/>
</dbReference>
<dbReference type="Pfam" id="PF02156">
    <property type="entry name" value="Glyco_hydro_26"/>
    <property type="match status" value="1"/>
</dbReference>
<evidence type="ECO:0000256" key="1">
    <source>
        <dbReference type="ARBA" id="ARBA00007754"/>
    </source>
</evidence>
<dbReference type="PANTHER" id="PTHR40079:SF6">
    <property type="entry name" value="GH26 DOMAIN-CONTAINING PROTEIN"/>
    <property type="match status" value="1"/>
</dbReference>
<feature type="domain" description="GH26" evidence="5">
    <location>
        <begin position="40"/>
        <end position="320"/>
    </location>
</feature>
<dbReference type="PROSITE" id="PS51764">
    <property type="entry name" value="GH26"/>
    <property type="match status" value="1"/>
</dbReference>
<reference evidence="7" key="1">
    <citation type="submission" date="2015-06" db="EMBL/GenBank/DDBJ databases">
        <title>Comparative genomics of Burkholderia leaf nodule symbionts.</title>
        <authorList>
            <person name="Carlier A."/>
            <person name="Eberl L."/>
            <person name="Pinto-Carbo M."/>
        </authorList>
    </citation>
    <scope>NUCLEOTIDE SEQUENCE [LARGE SCALE GENOMIC DNA]</scope>
    <source>
        <strain evidence="7">UZHbot4</strain>
    </source>
</reference>
<dbReference type="InterPro" id="IPR000805">
    <property type="entry name" value="Glyco_hydro_26"/>
</dbReference>
<dbReference type="PATRIC" id="fig|242163.4.peg.6070"/>
<feature type="active site" description="Nucleophile" evidence="4">
    <location>
        <position position="273"/>
    </location>
</feature>
<dbReference type="SUPFAM" id="SSF51445">
    <property type="entry name" value="(Trans)glycosidases"/>
    <property type="match status" value="1"/>
</dbReference>
<keyword evidence="3 4" id="KW-0326">Glycosidase</keyword>
<dbReference type="PANTHER" id="PTHR40079">
    <property type="entry name" value="MANNAN ENDO-1,4-BETA-MANNOSIDASE E-RELATED"/>
    <property type="match status" value="1"/>
</dbReference>
<evidence type="ECO:0000256" key="4">
    <source>
        <dbReference type="PROSITE-ProRule" id="PRU01100"/>
    </source>
</evidence>
<dbReference type="InterPro" id="IPR017853">
    <property type="entry name" value="GH"/>
</dbReference>
<dbReference type="GO" id="GO:0016985">
    <property type="term" value="F:mannan endo-1,4-beta-mannosidase activity"/>
    <property type="evidence" value="ECO:0007669"/>
    <property type="project" value="InterPro"/>
</dbReference>
<name>A0A0L0MCH3_9BURK</name>
<evidence type="ECO:0000256" key="2">
    <source>
        <dbReference type="ARBA" id="ARBA00022801"/>
    </source>
</evidence>
<accession>A0A0L0MCH3</accession>
<evidence type="ECO:0000256" key="3">
    <source>
        <dbReference type="ARBA" id="ARBA00023295"/>
    </source>
</evidence>
<comment type="similarity">
    <text evidence="1 4">Belongs to the glycosyl hydrolase 26 family.</text>
</comment>